<keyword evidence="2" id="KW-0614">Plasmid</keyword>
<reference evidence="2" key="1">
    <citation type="journal article" date="2010" name="Environ. Microbiol.">
        <title>Metagenomic analyses of novel viruses and plasmids from a cultured environmental sample of hyperthermophilic neutrophiles.</title>
        <authorList>
            <person name="Garrett R.A."/>
            <person name="Prangishvili D."/>
            <person name="Shah S.A."/>
            <person name="Reuter M."/>
            <person name="Stetter K.O."/>
            <person name="Peng X."/>
        </authorList>
    </citation>
    <scope>NUCLEOTIDE SEQUENCE</scope>
    <source>
        <plasmid evidence="2">hyperthermophilic bacterial plasmid 1</plasmid>
    </source>
</reference>
<organism evidence="2">
    <name type="scientific">bacterium enrichment culture clone 1(2010)</name>
    <dbReference type="NCBI Taxonomy" id="795322"/>
    <lineage>
        <taxon>Bacteria</taxon>
        <taxon>environmental samples</taxon>
    </lineage>
</organism>
<name>D9CGI5_9BACT</name>
<sequence length="109" mass="12267">MRDKDVEVRMNSISTYRDLESLELAYRSGLLVDLGHALIKQPVSRLQSSHRYSPIDVITMGQRQRNQAPALAMFLQSRKKRTTKPTPIASDCRTSTHLASPIATADEMP</sequence>
<dbReference type="AlphaFoldDB" id="D9CGI5"/>
<geneLocation type="plasmid" evidence="2">
    <name>hyperthermophilic bacterial plasmid 1</name>
</geneLocation>
<proteinExistence type="predicted"/>
<accession>D9CGI5</accession>
<evidence type="ECO:0000256" key="1">
    <source>
        <dbReference type="SAM" id="MobiDB-lite"/>
    </source>
</evidence>
<gene>
    <name evidence="2" type="ORF">pHB1_gp02</name>
</gene>
<evidence type="ECO:0000313" key="2">
    <source>
        <dbReference type="EMBL" id="ADJ54339.1"/>
    </source>
</evidence>
<dbReference type="EMBL" id="GU722199">
    <property type="protein sequence ID" value="ADJ54339.1"/>
    <property type="molecule type" value="Genomic_DNA"/>
</dbReference>
<feature type="region of interest" description="Disordered" evidence="1">
    <location>
        <begin position="79"/>
        <end position="109"/>
    </location>
</feature>
<protein>
    <submittedName>
        <fullName evidence="2">Uncharacterized protein</fullName>
    </submittedName>
</protein>